<dbReference type="SUPFAM" id="SSF46785">
    <property type="entry name" value="Winged helix' DNA-binding domain"/>
    <property type="match status" value="1"/>
</dbReference>
<dbReference type="GO" id="GO:0006367">
    <property type="term" value="P:transcription initiation at RNA polymerase II promoter"/>
    <property type="evidence" value="ECO:0007669"/>
    <property type="project" value="InterPro"/>
</dbReference>
<feature type="compositionally biased region" description="Basic and acidic residues" evidence="5">
    <location>
        <begin position="896"/>
        <end position="906"/>
    </location>
</feature>
<dbReference type="InterPro" id="IPR036388">
    <property type="entry name" value="WH-like_DNA-bd_sf"/>
</dbReference>
<keyword evidence="4" id="KW-0694">RNA-binding</keyword>
<protein>
    <recommendedName>
        <fullName evidence="6">TFIIE beta domain-containing protein</fullName>
    </recommendedName>
</protein>
<dbReference type="Gene3D" id="1.25.40.170">
    <property type="entry name" value="Smaug, PHAT domain"/>
    <property type="match status" value="1"/>
</dbReference>
<sequence length="1166" mass="133357">MLTLSEKFHEQDNRFQQQFDEWTPFEQIYASVELTKKLQLSYRYFLSQLLSQTNNQQENNDMFHHTIHQANAPAILACLLSDPLDKIISTLQLYLPLVSITTTNEKLLDSYRDVFIYLDSKLNNPTNFSYTEQQLINFCQQIKFYIQTNPCLQKFLVDIPQLNALASSSSSSSSTIMINKGNTDEKSLSSSPSSQRHHQPLQRYPSVRLNQQTPTLPASLMNFSSEGSHNSSLCQQLIHHTADDSGVDLTEPNITNSVQNILSTQDSQHTIIGRSHSDNLTLKNGQDNQNNYMFVGKSASSPTPEPTISNHSSFVPLSAVLSAPAPSIHSYYSELRHQNSNYQQQIKTQLPISDEDEEDFQQQQQQNSTQTIQNPIDNFYLDVNTVDNRNRLGQYRSLCNRNTRKYSNNTRNNTEIVSPYLGVDSNSGSITNKFLQPNSGMRDVSKWLKTLRLHKYAFFFSQMTYDQMMSLTYEQLKEGQITDGACTKILLNIKKLKERQTLLQKCLIDIDNEQIDIKIVLQQLNELMLTPIRVKQTEKINDNDEDLPKLIMQVLEKVYQTLTCNNSSTNILSEMCNNLVGLFDRCYKHEAFTADQRHTLLHWRGPLCNKLQTSGKIDFKSMQSSSSSLNRRVQLKPQTSMGNINTTQISRPTVRNIKSTFSYFSNYHTNSIPLSRQHNSELLNQNGNNNSIESNINQHPIKSPTLIFSMNDDYYNDSTTLPNHLSLTSTPSLQEQLINHQTTSFLTERTGNFRPSFNYIKSTTQNNINNGTYLATNQHQLLTRKKSIDPYGEINLDDKTKLCKTYSDPNKIRYYNSIQTGNIPSTTHTQISPQQTTYGMTLTPYSSQKYLGHTQSTFDNESTIRKSYSDTPSPIFYERANFLKRQNDALAFTASNEKRQKVEKTSSQKTNRPKPTFGRSKTSSDFASDYHASSTSSKSRFLTLANIVEKLQERFLSGQTDAITLDEIIEESSLTIDPSDKHWLASEALLSNEKIDVKKVDDTNKFVYKPPLDLKAPKKIHLLNLLKTRHERCEGAVTVDDVRDTIPKTRADNIIDSLIKSGDVVKVTSNKKDILFYTDRAYDLRVNPEFIESWRKISVEGLDDKKIWEFLDNQGHYGLTKNAPRQAQLPTKSRRGGRRPDTMKHNLHVAHQLEDYSNTSIKKINA</sequence>
<dbReference type="PANTHER" id="PTHR12515:SF5">
    <property type="entry name" value="PROTEIN SMAUG"/>
    <property type="match status" value="1"/>
</dbReference>
<dbReference type="InterPro" id="IPR050897">
    <property type="entry name" value="SMAUG/VTS1_RNA-bind"/>
</dbReference>
<dbReference type="PROSITE" id="PS51351">
    <property type="entry name" value="TFIIE_BETA_C"/>
    <property type="match status" value="1"/>
</dbReference>
<feature type="domain" description="TFIIE beta" evidence="6">
    <location>
        <begin position="929"/>
        <end position="1015"/>
    </location>
</feature>
<dbReference type="Pfam" id="PF00536">
    <property type="entry name" value="SAM_1"/>
    <property type="match status" value="1"/>
</dbReference>
<proteinExistence type="inferred from homology"/>
<keyword evidence="8" id="KW-1185">Reference proteome</keyword>
<keyword evidence="3" id="KW-0963">Cytoplasm</keyword>
<dbReference type="InterPro" id="IPR013761">
    <property type="entry name" value="SAM/pointed_sf"/>
</dbReference>
<dbReference type="InterPro" id="IPR001660">
    <property type="entry name" value="SAM"/>
</dbReference>
<dbReference type="AlphaFoldDB" id="A0A814Z5I7"/>
<feature type="region of interest" description="Disordered" evidence="5">
    <location>
        <begin position="893"/>
        <end position="932"/>
    </location>
</feature>
<dbReference type="GO" id="GO:0003729">
    <property type="term" value="F:mRNA binding"/>
    <property type="evidence" value="ECO:0007669"/>
    <property type="project" value="TreeGrafter"/>
</dbReference>
<dbReference type="PANTHER" id="PTHR12515">
    <property type="entry name" value="STERILE ALPHA MOTIF DOMAIN CONTAINING PROTEIN 4-RELATED"/>
    <property type="match status" value="1"/>
</dbReference>
<dbReference type="InterPro" id="IPR003166">
    <property type="entry name" value="TFIIE_bsu_DNA-bd"/>
</dbReference>
<evidence type="ECO:0000256" key="4">
    <source>
        <dbReference type="ARBA" id="ARBA00022884"/>
    </source>
</evidence>
<feature type="compositionally biased region" description="Polar residues" evidence="5">
    <location>
        <begin position="919"/>
        <end position="932"/>
    </location>
</feature>
<gene>
    <name evidence="7" type="ORF">JXQ802_LOCUS26320</name>
</gene>
<feature type="region of interest" description="Disordered" evidence="5">
    <location>
        <begin position="1119"/>
        <end position="1142"/>
    </location>
</feature>
<feature type="region of interest" description="Disordered" evidence="5">
    <location>
        <begin position="172"/>
        <end position="206"/>
    </location>
</feature>
<evidence type="ECO:0000259" key="6">
    <source>
        <dbReference type="PROSITE" id="PS51351"/>
    </source>
</evidence>
<dbReference type="Gene3D" id="1.10.150.50">
    <property type="entry name" value="Transcription Factor, Ets-1"/>
    <property type="match status" value="1"/>
</dbReference>
<comment type="subcellular location">
    <subcellularLocation>
        <location evidence="1">Cytoplasm</location>
    </subcellularLocation>
</comment>
<reference evidence="7" key="1">
    <citation type="submission" date="2021-02" db="EMBL/GenBank/DDBJ databases">
        <authorList>
            <person name="Nowell W R."/>
        </authorList>
    </citation>
    <scope>NUCLEOTIDE SEQUENCE</scope>
</reference>
<evidence type="ECO:0000256" key="2">
    <source>
        <dbReference type="ARBA" id="ARBA00008232"/>
    </source>
</evidence>
<evidence type="ECO:0000313" key="8">
    <source>
        <dbReference type="Proteomes" id="UP000663870"/>
    </source>
</evidence>
<dbReference type="GO" id="GO:0000289">
    <property type="term" value="P:nuclear-transcribed mRNA poly(A) tail shortening"/>
    <property type="evidence" value="ECO:0007669"/>
    <property type="project" value="TreeGrafter"/>
</dbReference>
<dbReference type="InterPro" id="IPR036390">
    <property type="entry name" value="WH_DNA-bd_sf"/>
</dbReference>
<evidence type="ECO:0000313" key="7">
    <source>
        <dbReference type="EMBL" id="CAF1238266.1"/>
    </source>
</evidence>
<dbReference type="InterPro" id="IPR037093">
    <property type="entry name" value="PHAT_dom_sf"/>
</dbReference>
<comment type="caution">
    <text evidence="7">The sequence shown here is derived from an EMBL/GenBank/DDBJ whole genome shotgun (WGS) entry which is preliminary data.</text>
</comment>
<dbReference type="Gene3D" id="1.10.10.10">
    <property type="entry name" value="Winged helix-like DNA-binding domain superfamily/Winged helix DNA-binding domain"/>
    <property type="match status" value="1"/>
</dbReference>
<evidence type="ECO:0000256" key="5">
    <source>
        <dbReference type="SAM" id="MobiDB-lite"/>
    </source>
</evidence>
<accession>A0A814Z5I7</accession>
<evidence type="ECO:0000256" key="1">
    <source>
        <dbReference type="ARBA" id="ARBA00004496"/>
    </source>
</evidence>
<dbReference type="GO" id="GO:0030371">
    <property type="term" value="F:translation repressor activity"/>
    <property type="evidence" value="ECO:0007669"/>
    <property type="project" value="InterPro"/>
</dbReference>
<dbReference type="Pfam" id="PF02186">
    <property type="entry name" value="TFIIE_beta"/>
    <property type="match status" value="1"/>
</dbReference>
<dbReference type="EMBL" id="CAJNOL010000916">
    <property type="protein sequence ID" value="CAF1238266.1"/>
    <property type="molecule type" value="Genomic_DNA"/>
</dbReference>
<evidence type="ECO:0000256" key="3">
    <source>
        <dbReference type="ARBA" id="ARBA00022490"/>
    </source>
</evidence>
<dbReference type="SUPFAM" id="SSF47769">
    <property type="entry name" value="SAM/Pointed domain"/>
    <property type="match status" value="1"/>
</dbReference>
<dbReference type="Proteomes" id="UP000663870">
    <property type="component" value="Unassembled WGS sequence"/>
</dbReference>
<dbReference type="GO" id="GO:0000932">
    <property type="term" value="C:P-body"/>
    <property type="evidence" value="ECO:0007669"/>
    <property type="project" value="TreeGrafter"/>
</dbReference>
<name>A0A814Z5I7_9BILA</name>
<comment type="similarity">
    <text evidence="2">Belongs to the SMAUG family.</text>
</comment>
<organism evidence="7 8">
    <name type="scientific">Rotaria sordida</name>
    <dbReference type="NCBI Taxonomy" id="392033"/>
    <lineage>
        <taxon>Eukaryota</taxon>
        <taxon>Metazoa</taxon>
        <taxon>Spiralia</taxon>
        <taxon>Gnathifera</taxon>
        <taxon>Rotifera</taxon>
        <taxon>Eurotatoria</taxon>
        <taxon>Bdelloidea</taxon>
        <taxon>Philodinida</taxon>
        <taxon>Philodinidae</taxon>
        <taxon>Rotaria</taxon>
    </lineage>
</organism>